<evidence type="ECO:0000313" key="2">
    <source>
        <dbReference type="EMBL" id="KAJ1172831.1"/>
    </source>
</evidence>
<dbReference type="AlphaFoldDB" id="A0AAV7T8T3"/>
<accession>A0AAV7T8T3</accession>
<proteinExistence type="predicted"/>
<dbReference type="EMBL" id="JANPWB010000007">
    <property type="protein sequence ID" value="KAJ1172831.1"/>
    <property type="molecule type" value="Genomic_DNA"/>
</dbReference>
<feature type="compositionally biased region" description="Basic residues" evidence="1">
    <location>
        <begin position="33"/>
        <end position="42"/>
    </location>
</feature>
<reference evidence="2" key="1">
    <citation type="journal article" date="2022" name="bioRxiv">
        <title>Sequencing and chromosome-scale assembly of the giantPleurodeles waltlgenome.</title>
        <authorList>
            <person name="Brown T."/>
            <person name="Elewa A."/>
            <person name="Iarovenko S."/>
            <person name="Subramanian E."/>
            <person name="Araus A.J."/>
            <person name="Petzold A."/>
            <person name="Susuki M."/>
            <person name="Suzuki K.-i.T."/>
            <person name="Hayashi T."/>
            <person name="Toyoda A."/>
            <person name="Oliveira C."/>
            <person name="Osipova E."/>
            <person name="Leigh N.D."/>
            <person name="Simon A."/>
            <person name="Yun M.H."/>
        </authorList>
    </citation>
    <scope>NUCLEOTIDE SEQUENCE</scope>
    <source>
        <strain evidence="2">20211129_DDA</strain>
        <tissue evidence="2">Liver</tissue>
    </source>
</reference>
<name>A0AAV7T8T3_PLEWA</name>
<dbReference type="Proteomes" id="UP001066276">
    <property type="component" value="Chromosome 4_1"/>
</dbReference>
<evidence type="ECO:0000256" key="1">
    <source>
        <dbReference type="SAM" id="MobiDB-lite"/>
    </source>
</evidence>
<keyword evidence="3" id="KW-1185">Reference proteome</keyword>
<sequence>MRPFFTELTNAWDWVDQSRYGASSPSSPDHQHRNAKNMNRKRRMSHCCPNIPIQGVPFPEQAKEEQAEALTAAVSLWVDRRSPHDFSLENNMSESTSMHSEDSITLILLPNVTPQRADEIL</sequence>
<comment type="caution">
    <text evidence="2">The sequence shown here is derived from an EMBL/GenBank/DDBJ whole genome shotgun (WGS) entry which is preliminary data.</text>
</comment>
<protein>
    <submittedName>
        <fullName evidence="2">Uncharacterized protein</fullName>
    </submittedName>
</protein>
<evidence type="ECO:0000313" key="3">
    <source>
        <dbReference type="Proteomes" id="UP001066276"/>
    </source>
</evidence>
<gene>
    <name evidence="2" type="ORF">NDU88_004673</name>
</gene>
<organism evidence="2 3">
    <name type="scientific">Pleurodeles waltl</name>
    <name type="common">Iberian ribbed newt</name>
    <dbReference type="NCBI Taxonomy" id="8319"/>
    <lineage>
        <taxon>Eukaryota</taxon>
        <taxon>Metazoa</taxon>
        <taxon>Chordata</taxon>
        <taxon>Craniata</taxon>
        <taxon>Vertebrata</taxon>
        <taxon>Euteleostomi</taxon>
        <taxon>Amphibia</taxon>
        <taxon>Batrachia</taxon>
        <taxon>Caudata</taxon>
        <taxon>Salamandroidea</taxon>
        <taxon>Salamandridae</taxon>
        <taxon>Pleurodelinae</taxon>
        <taxon>Pleurodeles</taxon>
    </lineage>
</organism>
<feature type="region of interest" description="Disordered" evidence="1">
    <location>
        <begin position="19"/>
        <end position="42"/>
    </location>
</feature>